<dbReference type="Proteomes" id="UP000016566">
    <property type="component" value="Unassembled WGS sequence"/>
</dbReference>
<dbReference type="GO" id="GO:0005886">
    <property type="term" value="C:plasma membrane"/>
    <property type="evidence" value="ECO:0007669"/>
    <property type="project" value="InterPro"/>
</dbReference>
<dbReference type="Pfam" id="PF00999">
    <property type="entry name" value="Na_H_Exchanger"/>
    <property type="match status" value="1"/>
</dbReference>
<name>U3ADM7_9RHOB</name>
<evidence type="ECO:0000256" key="5">
    <source>
        <dbReference type="SAM" id="Phobius"/>
    </source>
</evidence>
<dbReference type="eggNOG" id="COG0025">
    <property type="taxonomic scope" value="Bacteria"/>
</dbReference>
<organism evidence="7 8">
    <name type="scientific">Limimaricola cinnabarinus LL-001</name>
    <dbReference type="NCBI Taxonomy" id="1337093"/>
    <lineage>
        <taxon>Bacteria</taxon>
        <taxon>Pseudomonadati</taxon>
        <taxon>Pseudomonadota</taxon>
        <taxon>Alphaproteobacteria</taxon>
        <taxon>Rhodobacterales</taxon>
        <taxon>Paracoccaceae</taxon>
        <taxon>Limimaricola</taxon>
    </lineage>
</organism>
<feature type="transmembrane region" description="Helical" evidence="5">
    <location>
        <begin position="312"/>
        <end position="333"/>
    </location>
</feature>
<feature type="domain" description="Cation/H+ exchanger transmembrane" evidence="6">
    <location>
        <begin position="20"/>
        <end position="393"/>
    </location>
</feature>
<feature type="transmembrane region" description="Helical" evidence="5">
    <location>
        <begin position="169"/>
        <end position="186"/>
    </location>
</feature>
<evidence type="ECO:0000256" key="3">
    <source>
        <dbReference type="ARBA" id="ARBA00022989"/>
    </source>
</evidence>
<gene>
    <name evidence="7" type="ORF">MBELCI_1836</name>
</gene>
<feature type="transmembrane region" description="Helical" evidence="5">
    <location>
        <begin position="374"/>
        <end position="399"/>
    </location>
</feature>
<comment type="caution">
    <text evidence="7">The sequence shown here is derived from an EMBL/GenBank/DDBJ whole genome shotgun (WGS) entry which is preliminary data.</text>
</comment>
<feature type="transmembrane region" description="Helical" evidence="5">
    <location>
        <begin position="123"/>
        <end position="148"/>
    </location>
</feature>
<keyword evidence="2 5" id="KW-0812">Transmembrane</keyword>
<evidence type="ECO:0000313" key="7">
    <source>
        <dbReference type="EMBL" id="GAD55784.1"/>
    </source>
</evidence>
<dbReference type="STRING" id="1337093.MBELCI_1836"/>
<feature type="transmembrane region" description="Helical" evidence="5">
    <location>
        <begin position="66"/>
        <end position="82"/>
    </location>
</feature>
<feature type="transmembrane region" description="Helical" evidence="5">
    <location>
        <begin position="94"/>
        <end position="117"/>
    </location>
</feature>
<dbReference type="InterPro" id="IPR004712">
    <property type="entry name" value="Na+/H+_antiporter_fungi"/>
</dbReference>
<dbReference type="GO" id="GO:0042391">
    <property type="term" value="P:regulation of membrane potential"/>
    <property type="evidence" value="ECO:0007669"/>
    <property type="project" value="InterPro"/>
</dbReference>
<dbReference type="RefSeq" id="WP_021693885.1">
    <property type="nucleotide sequence ID" value="NZ_BATB01000021.1"/>
</dbReference>
<evidence type="ECO:0000256" key="4">
    <source>
        <dbReference type="ARBA" id="ARBA00023136"/>
    </source>
</evidence>
<dbReference type="PANTHER" id="PTHR31382">
    <property type="entry name" value="NA(+)/H(+) ANTIPORTER"/>
    <property type="match status" value="1"/>
</dbReference>
<dbReference type="GO" id="GO:0036376">
    <property type="term" value="P:sodium ion export across plasma membrane"/>
    <property type="evidence" value="ECO:0007669"/>
    <property type="project" value="InterPro"/>
</dbReference>
<reference evidence="7" key="1">
    <citation type="journal article" date="2013" name="Genome Announc.">
        <title>Draft Genome Sequence of Loktanella cinnabarina LL-001T, Isolated from Deep-Sea Floor Sediment.</title>
        <authorList>
            <person name="Nishi S."/>
            <person name="Tsubouchi T."/>
            <person name="Takaki Y."/>
            <person name="Koyanagi R."/>
            <person name="Satoh N."/>
            <person name="Maruyama T."/>
            <person name="Hatada Y."/>
        </authorList>
    </citation>
    <scope>NUCLEOTIDE SEQUENCE [LARGE SCALE GENOMIC DNA]</scope>
    <source>
        <strain evidence="7">LL-001</strain>
    </source>
</reference>
<dbReference type="GO" id="GO:0120029">
    <property type="term" value="P:proton export across plasma membrane"/>
    <property type="evidence" value="ECO:0007669"/>
    <property type="project" value="InterPro"/>
</dbReference>
<feature type="transmembrane region" description="Helical" evidence="5">
    <location>
        <begin position="6"/>
        <end position="25"/>
    </location>
</feature>
<feature type="transmembrane region" description="Helical" evidence="5">
    <location>
        <begin position="198"/>
        <end position="220"/>
    </location>
</feature>
<feature type="transmembrane region" description="Helical" evidence="5">
    <location>
        <begin position="345"/>
        <end position="362"/>
    </location>
</feature>
<dbReference type="Gene3D" id="1.20.1530.20">
    <property type="match status" value="1"/>
</dbReference>
<keyword evidence="8" id="KW-1185">Reference proteome</keyword>
<dbReference type="AlphaFoldDB" id="U3ADM7"/>
<feature type="transmembrane region" description="Helical" evidence="5">
    <location>
        <begin position="34"/>
        <end position="51"/>
    </location>
</feature>
<feature type="transmembrane region" description="Helical" evidence="5">
    <location>
        <begin position="232"/>
        <end position="251"/>
    </location>
</feature>
<evidence type="ECO:0000313" key="8">
    <source>
        <dbReference type="Proteomes" id="UP000016566"/>
    </source>
</evidence>
<evidence type="ECO:0000256" key="1">
    <source>
        <dbReference type="ARBA" id="ARBA00004141"/>
    </source>
</evidence>
<dbReference type="PANTHER" id="PTHR31382:SF1">
    <property type="entry name" value="SODIUM ION_PROTON EXCHANGER (EUROFUNG)"/>
    <property type="match status" value="1"/>
</dbReference>
<sequence length="419" mass="43676">MQQLYLTMALAALTVMGLGLTSGLLQKLPLSRPLLALAIGVAAGPVGLGLIRPENWGDPHLVLKEAARVTLAISVMGVALRIPAQDLPRLRRPLLLLLGPGLLLMWAVSSGLAWLAFGLAPLMALAVGAAITPTDPVVAASIVTGHVAKSTLPRDTRTILSTESGANDGLAYLLVLLPLLLLTEGTKAGLGRFLSHTIPVGVLLAVAIGAALGGAAAIILRVGDRRGWVAESSILGMTVALSLLAVSAARAVGSDGILASFAAGIAFNALVDRKAEMEDENVQEAVSKLFTLPVFVLTGALLPWSAWTAQGWALGLFALAVLALRRPLTLLMLAPFMGVKRRDAVFFGWFGPVGVAAIYYALHAQEMLHDPRTWTITSAAVTASVVLHGMSASIGVSIYGRLAENSSDEEHSRQEVGSV</sequence>
<keyword evidence="3 5" id="KW-1133">Transmembrane helix</keyword>
<protein>
    <recommendedName>
        <fullName evidence="6">Cation/H+ exchanger transmembrane domain-containing protein</fullName>
    </recommendedName>
</protein>
<dbReference type="EMBL" id="BATB01000021">
    <property type="protein sequence ID" value="GAD55784.1"/>
    <property type="molecule type" value="Genomic_DNA"/>
</dbReference>
<accession>U3ADM7</accession>
<comment type="subcellular location">
    <subcellularLocation>
        <location evidence="1">Membrane</location>
        <topology evidence="1">Multi-pass membrane protein</topology>
    </subcellularLocation>
</comment>
<dbReference type="InterPro" id="IPR038770">
    <property type="entry name" value="Na+/solute_symporter_sf"/>
</dbReference>
<evidence type="ECO:0000256" key="2">
    <source>
        <dbReference type="ARBA" id="ARBA00022692"/>
    </source>
</evidence>
<dbReference type="InterPro" id="IPR006153">
    <property type="entry name" value="Cation/H_exchanger_TM"/>
</dbReference>
<keyword evidence="4 5" id="KW-0472">Membrane</keyword>
<evidence type="ECO:0000259" key="6">
    <source>
        <dbReference type="Pfam" id="PF00999"/>
    </source>
</evidence>
<dbReference type="GO" id="GO:0015385">
    <property type="term" value="F:sodium:proton antiporter activity"/>
    <property type="evidence" value="ECO:0007669"/>
    <property type="project" value="InterPro"/>
</dbReference>
<dbReference type="OrthoDB" id="9810860at2"/>
<proteinExistence type="predicted"/>